<evidence type="ECO:0000313" key="13">
    <source>
        <dbReference type="Proteomes" id="UP000006100"/>
    </source>
</evidence>
<organism evidence="12 13">
    <name type="scientific">Candidatus Nitrosopumilus sediminis</name>
    <dbReference type="NCBI Taxonomy" id="1229909"/>
    <lineage>
        <taxon>Archaea</taxon>
        <taxon>Nitrososphaerota</taxon>
        <taxon>Nitrososphaeria</taxon>
        <taxon>Nitrosopumilales</taxon>
        <taxon>Nitrosopumilaceae</taxon>
        <taxon>Nitrosopumilus</taxon>
    </lineage>
</organism>
<dbReference type="GO" id="GO:0005524">
    <property type="term" value="F:ATP binding"/>
    <property type="evidence" value="ECO:0007669"/>
    <property type="project" value="UniProtKB-UniRule"/>
</dbReference>
<keyword evidence="5 8" id="KW-0067">ATP-binding</keyword>
<evidence type="ECO:0000256" key="6">
    <source>
        <dbReference type="ARBA" id="ARBA00022842"/>
    </source>
</evidence>
<feature type="binding site" description="in other chain" evidence="8">
    <location>
        <position position="121"/>
    </location>
    <ligand>
        <name>deamido-NAD(+)</name>
        <dbReference type="ChEBI" id="CHEBI:58437"/>
        <note>ligand shared between two neighboring subunits</note>
    </ligand>
</feature>
<dbReference type="HOGENOM" id="CLU_059327_1_1_2"/>
<dbReference type="Gene3D" id="3.40.50.620">
    <property type="entry name" value="HUPs"/>
    <property type="match status" value="1"/>
</dbReference>
<dbReference type="SUPFAM" id="SSF52402">
    <property type="entry name" value="Adenine nucleotide alpha hydrolases-like"/>
    <property type="match status" value="1"/>
</dbReference>
<dbReference type="NCBIfam" id="NF010587">
    <property type="entry name" value="PRK13980.1"/>
    <property type="match status" value="1"/>
</dbReference>
<dbReference type="InterPro" id="IPR003694">
    <property type="entry name" value="NAD_synthase"/>
</dbReference>
<feature type="binding site" evidence="8">
    <location>
        <begin position="40"/>
        <end position="47"/>
    </location>
    <ligand>
        <name>ATP</name>
        <dbReference type="ChEBI" id="CHEBI:30616"/>
    </ligand>
</feature>
<reference evidence="12 13" key="1">
    <citation type="journal article" date="2012" name="J. Bacteriol.">
        <title>Draft Genome Sequence of an Ammonia-Oxidizing Archaeon, "Candidatus Nitrosopumilus sediminis" AR2, from Svalbard in the Arctic Circle.</title>
        <authorList>
            <person name="Park S.J."/>
            <person name="Kim J.G."/>
            <person name="Jung M.Y."/>
            <person name="Kim S.J."/>
            <person name="Cha I.T."/>
            <person name="Ghai R."/>
            <person name="Martin-Cuadrado A.B."/>
            <person name="Rodriguez-Valera F."/>
            <person name="Rhee S.K."/>
        </authorList>
    </citation>
    <scope>NUCLEOTIDE SEQUENCE [LARGE SCALE GENOMIC DNA]</scope>
    <source>
        <strain evidence="12 13">AR2</strain>
    </source>
</reference>
<dbReference type="RefSeq" id="WP_014965286.1">
    <property type="nucleotide sequence ID" value="NC_018656.1"/>
</dbReference>
<feature type="binding site" evidence="8">
    <location>
        <position position="46"/>
    </location>
    <ligand>
        <name>Mg(2+)</name>
        <dbReference type="ChEBI" id="CHEBI:18420"/>
    </ligand>
</feature>
<dbReference type="EMBL" id="CP003843">
    <property type="protein sequence ID" value="AFS82915.1"/>
    <property type="molecule type" value="Genomic_DNA"/>
</dbReference>
<comment type="pathway">
    <text evidence="8">Cofactor biosynthesis; NAD(+) biosynthesis; NAD(+) from deamido-NAD(+) (ammonia route): step 1/1.</text>
</comment>
<dbReference type="UniPathway" id="UPA00253">
    <property type="reaction ID" value="UER00333"/>
</dbReference>
<keyword evidence="4 8" id="KW-0547">Nucleotide-binding</keyword>
<accession>K0BD31</accession>
<evidence type="ECO:0000256" key="4">
    <source>
        <dbReference type="ARBA" id="ARBA00022741"/>
    </source>
</evidence>
<dbReference type="OrthoDB" id="39312at2157"/>
<dbReference type="GO" id="GO:0004359">
    <property type="term" value="F:glutaminase activity"/>
    <property type="evidence" value="ECO:0007669"/>
    <property type="project" value="InterPro"/>
</dbReference>
<comment type="function">
    <text evidence="8">Catalyzes the ATP-dependent amidation of deamido-NAD to form NAD. Uses ammonia as a nitrogen source.</text>
</comment>
<keyword evidence="6 8" id="KW-0460">Magnesium</keyword>
<evidence type="ECO:0000256" key="7">
    <source>
        <dbReference type="ARBA" id="ARBA00023027"/>
    </source>
</evidence>
<feature type="binding site" evidence="8">
    <location>
        <position position="161"/>
    </location>
    <ligand>
        <name>deamido-NAD(+)</name>
        <dbReference type="ChEBI" id="CHEBI:58437"/>
        <note>ligand shared between two neighboring subunits</note>
    </ligand>
</feature>
<dbReference type="eggNOG" id="arCOG00069">
    <property type="taxonomic scope" value="Archaea"/>
</dbReference>
<dbReference type="GO" id="GO:0009435">
    <property type="term" value="P:NAD+ biosynthetic process"/>
    <property type="evidence" value="ECO:0007669"/>
    <property type="project" value="UniProtKB-UniRule"/>
</dbReference>
<dbReference type="Pfam" id="PF02540">
    <property type="entry name" value="NAD_synthase"/>
    <property type="match status" value="1"/>
</dbReference>
<comment type="similarity">
    <text evidence="1 8 9">Belongs to the NAD synthetase family.</text>
</comment>
<keyword evidence="7 8" id="KW-0520">NAD</keyword>
<evidence type="ECO:0000256" key="10">
    <source>
        <dbReference type="RuleBase" id="RU003812"/>
    </source>
</evidence>
<dbReference type="GO" id="GO:0008795">
    <property type="term" value="F:NAD+ synthase activity"/>
    <property type="evidence" value="ECO:0007669"/>
    <property type="project" value="UniProtKB-UniRule"/>
</dbReference>
<dbReference type="GO" id="GO:0005737">
    <property type="term" value="C:cytoplasm"/>
    <property type="evidence" value="ECO:0007669"/>
    <property type="project" value="InterPro"/>
</dbReference>
<sequence>MNQEIINEITNQDYSKITKTIENFLEEQIEKNHAKGVILGLSGGIDSAVLAYICKRNLQDKTLAIIMPDTSITPKSETEDALKMIALTGIEYKLIDIGPIIKEYSMYLEPNEKAKGNLRARVRTNILYYYANIRNYLVLGSSDKSEYMIGYFTKFGDGASDITPIISLYKLQVREIAKYLGVPEKVIAKKSSPHLWKDHEAEEEIGTSYEEIDSILYCMFEKKLSIDETEKSTQIDKEVIEKINQLYKNSEHKRLPSQKPDRD</sequence>
<dbReference type="GeneID" id="13696906"/>
<dbReference type="KEGG" id="nir:NSED_05565"/>
<evidence type="ECO:0000256" key="8">
    <source>
        <dbReference type="HAMAP-Rule" id="MF_00193"/>
    </source>
</evidence>
<name>K0BD31_9ARCH</name>
<gene>
    <name evidence="8" type="primary">nadE</name>
    <name evidence="12" type="ORF">NSED_05565</name>
</gene>
<evidence type="ECO:0000259" key="11">
    <source>
        <dbReference type="Pfam" id="PF02540"/>
    </source>
</evidence>
<dbReference type="InterPro" id="IPR022310">
    <property type="entry name" value="NAD/GMP_synthase"/>
</dbReference>
<feature type="binding site" evidence="8">
    <location>
        <position position="170"/>
    </location>
    <ligand>
        <name>ATP</name>
        <dbReference type="ChEBI" id="CHEBI:30616"/>
    </ligand>
</feature>
<dbReference type="CDD" id="cd00553">
    <property type="entry name" value="NAD_synthase"/>
    <property type="match status" value="1"/>
</dbReference>
<keyword evidence="3 8" id="KW-0479">Metal-binding</keyword>
<evidence type="ECO:0000256" key="2">
    <source>
        <dbReference type="ARBA" id="ARBA00022598"/>
    </source>
</evidence>
<feature type="binding site" description="in other chain" evidence="8">
    <location>
        <position position="154"/>
    </location>
    <ligand>
        <name>deamido-NAD(+)</name>
        <dbReference type="ChEBI" id="CHEBI:58437"/>
        <note>ligand shared between two neighboring subunits</note>
    </ligand>
</feature>
<feature type="binding site" evidence="8">
    <location>
        <position position="192"/>
    </location>
    <ligand>
        <name>ATP</name>
        <dbReference type="ChEBI" id="CHEBI:30616"/>
    </ligand>
</feature>
<dbReference type="InterPro" id="IPR014729">
    <property type="entry name" value="Rossmann-like_a/b/a_fold"/>
</dbReference>
<dbReference type="Proteomes" id="UP000006100">
    <property type="component" value="Chromosome"/>
</dbReference>
<dbReference type="PANTHER" id="PTHR23090">
    <property type="entry name" value="NH 3 /GLUTAMINE-DEPENDENT NAD + SYNTHETASE"/>
    <property type="match status" value="1"/>
</dbReference>
<dbReference type="GO" id="GO:0003952">
    <property type="term" value="F:NAD+ synthase (glutamine-hydrolyzing) activity"/>
    <property type="evidence" value="ECO:0007669"/>
    <property type="project" value="InterPro"/>
</dbReference>
<proteinExistence type="inferred from homology"/>
<dbReference type="NCBIfam" id="TIGR00552">
    <property type="entry name" value="nadE"/>
    <property type="match status" value="1"/>
</dbReference>
<dbReference type="GO" id="GO:0046872">
    <property type="term" value="F:metal ion binding"/>
    <property type="evidence" value="ECO:0007669"/>
    <property type="project" value="UniProtKB-KW"/>
</dbReference>
<dbReference type="STRING" id="1229909.NSED_05565"/>
<dbReference type="EC" id="6.3.1.5" evidence="8 10"/>
<feature type="domain" description="NAD/GMP synthase" evidence="11">
    <location>
        <begin position="19"/>
        <end position="254"/>
    </location>
</feature>
<dbReference type="PANTHER" id="PTHR23090:SF9">
    <property type="entry name" value="GLUTAMINE-DEPENDENT NAD(+) SYNTHETASE"/>
    <property type="match status" value="1"/>
</dbReference>
<comment type="catalytic activity">
    <reaction evidence="8 10">
        <text>deamido-NAD(+) + NH4(+) + ATP = AMP + diphosphate + NAD(+) + H(+)</text>
        <dbReference type="Rhea" id="RHEA:21188"/>
        <dbReference type="ChEBI" id="CHEBI:15378"/>
        <dbReference type="ChEBI" id="CHEBI:28938"/>
        <dbReference type="ChEBI" id="CHEBI:30616"/>
        <dbReference type="ChEBI" id="CHEBI:33019"/>
        <dbReference type="ChEBI" id="CHEBI:57540"/>
        <dbReference type="ChEBI" id="CHEBI:58437"/>
        <dbReference type="ChEBI" id="CHEBI:456215"/>
        <dbReference type="EC" id="6.3.1.5"/>
    </reaction>
</comment>
<comment type="subunit">
    <text evidence="8">Homodimer.</text>
</comment>
<protein>
    <recommendedName>
        <fullName evidence="8 10">NH(3)-dependent NAD(+) synthetase</fullName>
        <ecNumber evidence="8 10">6.3.1.5</ecNumber>
    </recommendedName>
</protein>
<dbReference type="PATRIC" id="fig|1229909.8.peg.1222"/>
<evidence type="ECO:0000256" key="1">
    <source>
        <dbReference type="ARBA" id="ARBA00005859"/>
    </source>
</evidence>
<feature type="binding site" evidence="8">
    <location>
        <position position="146"/>
    </location>
    <ligand>
        <name>Mg(2+)</name>
        <dbReference type="ChEBI" id="CHEBI:18420"/>
    </ligand>
</feature>
<keyword evidence="13" id="KW-1185">Reference proteome</keyword>
<comment type="caution">
    <text evidence="8">Lacks conserved residue(s) required for the propagation of feature annotation.</text>
</comment>
<keyword evidence="2 8" id="KW-0436">Ligase</keyword>
<dbReference type="FunFam" id="3.40.50.620:FF:000106">
    <property type="entry name" value="Glutamine-dependent NAD(+) synthetase"/>
    <property type="match status" value="1"/>
</dbReference>
<evidence type="ECO:0000313" key="12">
    <source>
        <dbReference type="EMBL" id="AFS82915.1"/>
    </source>
</evidence>
<dbReference type="AlphaFoldDB" id="K0BD31"/>
<dbReference type="HAMAP" id="MF_00193">
    <property type="entry name" value="NadE_ammonia_dep"/>
    <property type="match status" value="1"/>
</dbReference>
<dbReference type="InterPro" id="IPR022926">
    <property type="entry name" value="NH(3)-dep_NAD(+)_synth"/>
</dbReference>
<feature type="binding site" description="in other chain" evidence="8">
    <location>
        <begin position="252"/>
        <end position="253"/>
    </location>
    <ligand>
        <name>deamido-NAD(+)</name>
        <dbReference type="ChEBI" id="CHEBI:58437"/>
        <note>ligand shared between two neighboring subunits</note>
    </ligand>
</feature>
<evidence type="ECO:0000256" key="3">
    <source>
        <dbReference type="ARBA" id="ARBA00022723"/>
    </source>
</evidence>
<evidence type="ECO:0000256" key="9">
    <source>
        <dbReference type="RuleBase" id="RU003811"/>
    </source>
</evidence>
<evidence type="ECO:0000256" key="5">
    <source>
        <dbReference type="ARBA" id="ARBA00022840"/>
    </source>
</evidence>